<evidence type="ECO:0000256" key="4">
    <source>
        <dbReference type="ARBA" id="ARBA00022692"/>
    </source>
</evidence>
<dbReference type="InterPro" id="IPR039426">
    <property type="entry name" value="TonB-dep_rcpt-like"/>
</dbReference>
<dbReference type="InterPro" id="IPR036942">
    <property type="entry name" value="Beta-barrel_TonB_sf"/>
</dbReference>
<keyword evidence="13" id="KW-0675">Receptor</keyword>
<dbReference type="NCBIfam" id="TIGR04057">
    <property type="entry name" value="SusC_RagA_signa"/>
    <property type="match status" value="1"/>
</dbReference>
<dbReference type="PATRIC" id="fig|1379870.5.peg.1080"/>
<dbReference type="InterPro" id="IPR012910">
    <property type="entry name" value="Plug_dom"/>
</dbReference>
<keyword evidence="5 9" id="KW-0798">TonB box</keyword>
<evidence type="ECO:0000256" key="2">
    <source>
        <dbReference type="ARBA" id="ARBA00022448"/>
    </source>
</evidence>
<feature type="domain" description="TonB-dependent receptor plug" evidence="12">
    <location>
        <begin position="120"/>
        <end position="245"/>
    </location>
</feature>
<dbReference type="InterPro" id="IPR023997">
    <property type="entry name" value="TonB-dep_OMP_SusC/RagA_CS"/>
</dbReference>
<accession>A0A0E3V5P4</accession>
<dbReference type="Gene3D" id="2.60.40.1120">
    <property type="entry name" value="Carboxypeptidase-like, regulatory domain"/>
    <property type="match status" value="1"/>
</dbReference>
<dbReference type="NCBIfam" id="TIGR04056">
    <property type="entry name" value="OMP_RagA_SusC"/>
    <property type="match status" value="1"/>
</dbReference>
<dbReference type="Gene3D" id="2.170.130.10">
    <property type="entry name" value="TonB-dependent receptor, plug domain"/>
    <property type="match status" value="1"/>
</dbReference>
<dbReference type="OrthoDB" id="9768177at2"/>
<evidence type="ECO:0000313" key="14">
    <source>
        <dbReference type="Proteomes" id="UP000033054"/>
    </source>
</evidence>
<dbReference type="EMBL" id="CP010429">
    <property type="protein sequence ID" value="AKD54362.1"/>
    <property type="molecule type" value="Genomic_DNA"/>
</dbReference>
<keyword evidence="14" id="KW-1185">Reference proteome</keyword>
<reference evidence="13 14" key="1">
    <citation type="journal article" date="2014" name="Curr. Microbiol.">
        <title>Spirosoma radiotolerans sp. nov., a gamma-radiation-resistant bacterium isolated from gamma ray-irradiated soil.</title>
        <authorList>
            <person name="Lee J.J."/>
            <person name="Srinivasan S."/>
            <person name="Lim S."/>
            <person name="Joe M."/>
            <person name="Im S."/>
            <person name="Bae S.I."/>
            <person name="Park K.R."/>
            <person name="Han J.H."/>
            <person name="Park S.H."/>
            <person name="Joo B.M."/>
            <person name="Park S.J."/>
            <person name="Kim M.K."/>
        </authorList>
    </citation>
    <scope>NUCLEOTIDE SEQUENCE [LARGE SCALE GENOMIC DNA]</scope>
    <source>
        <strain evidence="13 14">DG5A</strain>
    </source>
</reference>
<proteinExistence type="inferred from homology"/>
<evidence type="ECO:0000256" key="3">
    <source>
        <dbReference type="ARBA" id="ARBA00022452"/>
    </source>
</evidence>
<evidence type="ECO:0000259" key="11">
    <source>
        <dbReference type="Pfam" id="PF00593"/>
    </source>
</evidence>
<evidence type="ECO:0000256" key="9">
    <source>
        <dbReference type="RuleBase" id="RU003357"/>
    </source>
</evidence>
<dbReference type="InterPro" id="IPR023996">
    <property type="entry name" value="TonB-dep_OMP_SusC/RagA"/>
</dbReference>
<evidence type="ECO:0000256" key="1">
    <source>
        <dbReference type="ARBA" id="ARBA00004571"/>
    </source>
</evidence>
<dbReference type="GO" id="GO:0009279">
    <property type="term" value="C:cell outer membrane"/>
    <property type="evidence" value="ECO:0007669"/>
    <property type="project" value="UniProtKB-SubCell"/>
</dbReference>
<feature type="domain" description="TonB-dependent receptor-like beta-barrel" evidence="11">
    <location>
        <begin position="406"/>
        <end position="983"/>
    </location>
</feature>
<dbReference type="Gene3D" id="2.40.170.20">
    <property type="entry name" value="TonB-dependent receptor, beta-barrel domain"/>
    <property type="match status" value="1"/>
</dbReference>
<protein>
    <submittedName>
        <fullName evidence="13">TonB-dependent receptor</fullName>
    </submittedName>
</protein>
<dbReference type="SUPFAM" id="SSF49464">
    <property type="entry name" value="Carboxypeptidase regulatory domain-like"/>
    <property type="match status" value="1"/>
</dbReference>
<feature type="chain" id="PRO_5002413429" evidence="10">
    <location>
        <begin position="23"/>
        <end position="1042"/>
    </location>
</feature>
<dbReference type="Proteomes" id="UP000033054">
    <property type="component" value="Chromosome"/>
</dbReference>
<dbReference type="RefSeq" id="WP_046375958.1">
    <property type="nucleotide sequence ID" value="NZ_CP010429.1"/>
</dbReference>
<gene>
    <name evidence="13" type="ORF">SD10_04980</name>
</gene>
<evidence type="ECO:0000313" key="13">
    <source>
        <dbReference type="EMBL" id="AKD54362.1"/>
    </source>
</evidence>
<evidence type="ECO:0000259" key="12">
    <source>
        <dbReference type="Pfam" id="PF07715"/>
    </source>
</evidence>
<dbReference type="InterPro" id="IPR037066">
    <property type="entry name" value="Plug_dom_sf"/>
</dbReference>
<evidence type="ECO:0000256" key="8">
    <source>
        <dbReference type="PROSITE-ProRule" id="PRU01360"/>
    </source>
</evidence>
<dbReference type="SUPFAM" id="SSF56935">
    <property type="entry name" value="Porins"/>
    <property type="match status" value="1"/>
</dbReference>
<keyword evidence="7 8" id="KW-0998">Cell outer membrane</keyword>
<name>A0A0E3V5P4_9BACT</name>
<organism evidence="13 14">
    <name type="scientific">Spirosoma radiotolerans</name>
    <dbReference type="NCBI Taxonomy" id="1379870"/>
    <lineage>
        <taxon>Bacteria</taxon>
        <taxon>Pseudomonadati</taxon>
        <taxon>Bacteroidota</taxon>
        <taxon>Cytophagia</taxon>
        <taxon>Cytophagales</taxon>
        <taxon>Cytophagaceae</taxon>
        <taxon>Spirosoma</taxon>
    </lineage>
</organism>
<comment type="similarity">
    <text evidence="8 9">Belongs to the TonB-dependent receptor family.</text>
</comment>
<evidence type="ECO:0000256" key="7">
    <source>
        <dbReference type="ARBA" id="ARBA00023237"/>
    </source>
</evidence>
<dbReference type="Pfam" id="PF07715">
    <property type="entry name" value="Plug"/>
    <property type="match status" value="1"/>
</dbReference>
<dbReference type="HOGENOM" id="CLU_004317_2_1_10"/>
<keyword evidence="3 8" id="KW-1134">Transmembrane beta strand</keyword>
<dbReference type="InterPro" id="IPR000531">
    <property type="entry name" value="Beta-barrel_TonB"/>
</dbReference>
<sequence>MKKILQVCTVLTLLLSSSLVMAQQAEVSGIVSTDGDGTVLPGVNVSVKGTTTGTLTNADGRYSLRVNSEKAILVFSYIGYENQEVAVGSRQSINVALKQDNKVLNEVVVTALGISREKKALGYAAQSVNSEQLVQNHQTNLVNALQGKVAGVTISSTGGAPGQGARILIRGINSIDATRDNQPLFVIDGVLLDNSTSTGTTNSGADGRGMTNRAADINPDDVETINILKGGAATALYGLRGANGVVVITTKSGKAGALRANYSGTYGFENVNKYPEVQDKYTIGWQGQYDPHSFWPSFGPTVADAIKIDPTHPAKLYNQFKDAYNTGKQFQNNLSFSGGTDKINFLSSISHLTQDGIIPFTNYGKLSVRLNTNVKFSDKFSTGVNLNYINSGGDRYNAGRYSELLSYWSPRYDVRDYLKPDGTMNTYSGDNANPIYTAMTNKFRDNVNRLIGGVNFVYSPLSWLTLNYRAGLDTYSDDRLGTGPGPTGLTGEYISEDNGLGFINQYHTNFRAITSTFAASATHKFGSDFNTTLRVGHDLYDRKIRGFGAEGTELTVYNYFDLRNAKTVVPTQSAEDYRLMGIFGELTMDYKDYLYLTLTGRNDITSSLQAPNNSFFYPSVSLGYLFSQQFKLPQFISLGKLRASYAKIGKDAAPYSTATGYGSYQSLPSGLTGFTRGYLLGNPSLRPEFTDTFEGGLEMSFLNNRLGLDLTYYNSTSKDQIIQVNVSSGTGYEKAAINSGQMRNQGIELILRGTPVRKGKLSWDVNLNFSANRNKILSIREGLTEISYATEYGYANSTVTMKLVPGLAYGNLYGRSYQRYYANAGEDNATTVDKSRPIVIGANGFPVIDTKQRLLGNTQPKWIGGLTNTVRYGNFTLTALMDARVGQDRYNQMGNFFSAFGIAKYTEDRNDIKVFDGVLADGTKNTKAVWLGQGKGPDGVDYGNGFYRNVHRGVSENFIEDASWVRIRSVGLSYNLPTSILKKSFVKSARVGVTGNNLALWTKYTGYDPEATTTNSGSNIDGFSGFTYPAVRSFLFTLNVGF</sequence>
<evidence type="ECO:0000256" key="10">
    <source>
        <dbReference type="SAM" id="SignalP"/>
    </source>
</evidence>
<dbReference type="Pfam" id="PF00593">
    <property type="entry name" value="TonB_dep_Rec_b-barrel"/>
    <property type="match status" value="1"/>
</dbReference>
<feature type="signal peptide" evidence="10">
    <location>
        <begin position="1"/>
        <end position="22"/>
    </location>
</feature>
<keyword evidence="2 8" id="KW-0813">Transport</keyword>
<dbReference type="Pfam" id="PF13715">
    <property type="entry name" value="CarbopepD_reg_2"/>
    <property type="match status" value="1"/>
</dbReference>
<dbReference type="AlphaFoldDB" id="A0A0E3V5P4"/>
<dbReference type="KEGG" id="srd:SD10_04980"/>
<keyword evidence="10" id="KW-0732">Signal</keyword>
<dbReference type="InterPro" id="IPR008969">
    <property type="entry name" value="CarboxyPept-like_regulatory"/>
</dbReference>
<evidence type="ECO:0000256" key="5">
    <source>
        <dbReference type="ARBA" id="ARBA00023077"/>
    </source>
</evidence>
<keyword evidence="6 8" id="KW-0472">Membrane</keyword>
<comment type="subcellular location">
    <subcellularLocation>
        <location evidence="1 8">Cell outer membrane</location>
        <topology evidence="1 8">Multi-pass membrane protein</topology>
    </subcellularLocation>
</comment>
<dbReference type="STRING" id="1379870.SD10_04980"/>
<dbReference type="PROSITE" id="PS52016">
    <property type="entry name" value="TONB_DEPENDENT_REC_3"/>
    <property type="match status" value="1"/>
</dbReference>
<keyword evidence="4 8" id="KW-0812">Transmembrane</keyword>
<evidence type="ECO:0000256" key="6">
    <source>
        <dbReference type="ARBA" id="ARBA00023136"/>
    </source>
</evidence>